<evidence type="ECO:0000313" key="1">
    <source>
        <dbReference type="EMBL" id="KKL79081.1"/>
    </source>
</evidence>
<dbReference type="EMBL" id="LAZR01023271">
    <property type="protein sequence ID" value="KKL79081.1"/>
    <property type="molecule type" value="Genomic_DNA"/>
</dbReference>
<proteinExistence type="predicted"/>
<gene>
    <name evidence="1" type="ORF">LCGC14_2018400</name>
</gene>
<reference evidence="1" key="1">
    <citation type="journal article" date="2015" name="Nature">
        <title>Complex archaea that bridge the gap between prokaryotes and eukaryotes.</title>
        <authorList>
            <person name="Spang A."/>
            <person name="Saw J.H."/>
            <person name="Jorgensen S.L."/>
            <person name="Zaremba-Niedzwiedzka K."/>
            <person name="Martijn J."/>
            <person name="Lind A.E."/>
            <person name="van Eijk R."/>
            <person name="Schleper C."/>
            <person name="Guy L."/>
            <person name="Ettema T.J."/>
        </authorList>
    </citation>
    <scope>NUCLEOTIDE SEQUENCE</scope>
</reference>
<comment type="caution">
    <text evidence="1">The sequence shown here is derived from an EMBL/GenBank/DDBJ whole genome shotgun (WGS) entry which is preliminary data.</text>
</comment>
<name>A0A0F9FKR3_9ZZZZ</name>
<dbReference type="AlphaFoldDB" id="A0A0F9FKR3"/>
<accession>A0A0F9FKR3</accession>
<organism evidence="1">
    <name type="scientific">marine sediment metagenome</name>
    <dbReference type="NCBI Taxonomy" id="412755"/>
    <lineage>
        <taxon>unclassified sequences</taxon>
        <taxon>metagenomes</taxon>
        <taxon>ecological metagenomes</taxon>
    </lineage>
</organism>
<sequence length="54" mass="6437">MSNKDNPYTAVIPILYKCWVNGDSMRKASRKTLIPFYSVRVIFNEWEREKNVID</sequence>
<protein>
    <submittedName>
        <fullName evidence="1">Uncharacterized protein</fullName>
    </submittedName>
</protein>